<evidence type="ECO:0000259" key="9">
    <source>
        <dbReference type="SMART" id="SM00560"/>
    </source>
</evidence>
<keyword evidence="4 8" id="KW-1133">Transmembrane helix</keyword>
<comment type="subcellular location">
    <subcellularLocation>
        <location evidence="1">Membrane</location>
    </subcellularLocation>
</comment>
<evidence type="ECO:0000256" key="3">
    <source>
        <dbReference type="ARBA" id="ARBA00022729"/>
    </source>
</evidence>
<dbReference type="Proteomes" id="UP000577956">
    <property type="component" value="Unassembled WGS sequence"/>
</dbReference>
<dbReference type="InterPro" id="IPR001733">
    <property type="entry name" value="Peptidase_S26B"/>
</dbReference>
<dbReference type="GO" id="GO:0004252">
    <property type="term" value="F:serine-type endopeptidase activity"/>
    <property type="evidence" value="ECO:0007669"/>
    <property type="project" value="UniProtKB-UniRule"/>
</dbReference>
<dbReference type="AlphaFoldDB" id="A0A7Y9JXT9"/>
<protein>
    <recommendedName>
        <fullName evidence="7">Signal peptidase I</fullName>
        <ecNumber evidence="7">3.4.21.89</ecNumber>
    </recommendedName>
</protein>
<proteinExistence type="predicted"/>
<dbReference type="SUPFAM" id="SSF49899">
    <property type="entry name" value="Concanavalin A-like lectins/glucanases"/>
    <property type="match status" value="1"/>
</dbReference>
<evidence type="ECO:0000313" key="10">
    <source>
        <dbReference type="EMBL" id="GIG34447.1"/>
    </source>
</evidence>
<organism evidence="11 12">
    <name type="scientific">Cellulomonas oligotrophica</name>
    <dbReference type="NCBI Taxonomy" id="931536"/>
    <lineage>
        <taxon>Bacteria</taxon>
        <taxon>Bacillati</taxon>
        <taxon>Actinomycetota</taxon>
        <taxon>Actinomycetes</taxon>
        <taxon>Micrococcales</taxon>
        <taxon>Cellulomonadaceae</taxon>
        <taxon>Cellulomonas</taxon>
    </lineage>
</organism>
<dbReference type="EMBL" id="BONN01000017">
    <property type="protein sequence ID" value="GIG34447.1"/>
    <property type="molecule type" value="Genomic_DNA"/>
</dbReference>
<dbReference type="Pfam" id="PF13385">
    <property type="entry name" value="Laminin_G_3"/>
    <property type="match status" value="1"/>
</dbReference>
<evidence type="ECO:0000256" key="1">
    <source>
        <dbReference type="ARBA" id="ARBA00004370"/>
    </source>
</evidence>
<reference evidence="11 12" key="1">
    <citation type="submission" date="2020-07" db="EMBL/GenBank/DDBJ databases">
        <title>Sequencing the genomes of 1000 actinobacteria strains.</title>
        <authorList>
            <person name="Klenk H.-P."/>
        </authorList>
    </citation>
    <scope>NUCLEOTIDE SEQUENCE [LARGE SCALE GENOMIC DNA]</scope>
    <source>
        <strain evidence="11 12">DSM 24482</strain>
    </source>
</reference>
<feature type="domain" description="LamG-like jellyroll fold" evidence="9">
    <location>
        <begin position="259"/>
        <end position="389"/>
    </location>
</feature>
<dbReference type="InterPro" id="IPR006558">
    <property type="entry name" value="LamG-like"/>
</dbReference>
<reference evidence="10 13" key="2">
    <citation type="submission" date="2021-01" db="EMBL/GenBank/DDBJ databases">
        <title>Whole genome shotgun sequence of Cellulomonas oligotrophica NBRC 109435.</title>
        <authorList>
            <person name="Komaki H."/>
            <person name="Tamura T."/>
        </authorList>
    </citation>
    <scope>NUCLEOTIDE SEQUENCE [LARGE SCALE GENOMIC DNA]</scope>
    <source>
        <strain evidence="10 13">NBRC 109435</strain>
    </source>
</reference>
<dbReference type="GO" id="GO:0009003">
    <property type="term" value="F:signal peptidase activity"/>
    <property type="evidence" value="ECO:0007669"/>
    <property type="project" value="UniProtKB-EC"/>
</dbReference>
<dbReference type="Gene3D" id="2.60.120.200">
    <property type="match status" value="1"/>
</dbReference>
<evidence type="ECO:0000256" key="2">
    <source>
        <dbReference type="ARBA" id="ARBA00022692"/>
    </source>
</evidence>
<keyword evidence="13" id="KW-1185">Reference proteome</keyword>
<gene>
    <name evidence="11" type="ORF">BKA21_001775</name>
    <name evidence="10" type="ORF">Col01nite_36060</name>
</gene>
<feature type="transmembrane region" description="Helical" evidence="8">
    <location>
        <begin position="28"/>
        <end position="55"/>
    </location>
</feature>
<dbReference type="PANTHER" id="PTHR10806">
    <property type="entry name" value="SIGNAL PEPTIDASE COMPLEX CATALYTIC SUBUNIT SEC11"/>
    <property type="match status" value="1"/>
</dbReference>
<dbReference type="NCBIfam" id="TIGR02228">
    <property type="entry name" value="sigpep_I_arch"/>
    <property type="match status" value="1"/>
</dbReference>
<evidence type="ECO:0000313" key="12">
    <source>
        <dbReference type="Proteomes" id="UP000577956"/>
    </source>
</evidence>
<dbReference type="InterPro" id="IPR036286">
    <property type="entry name" value="LexA/Signal_pep-like_sf"/>
</dbReference>
<evidence type="ECO:0000256" key="5">
    <source>
        <dbReference type="ARBA" id="ARBA00023136"/>
    </source>
</evidence>
<keyword evidence="11" id="KW-0378">Hydrolase</keyword>
<comment type="caution">
    <text evidence="11">The sequence shown here is derived from an EMBL/GenBank/DDBJ whole genome shotgun (WGS) entry which is preliminary data.</text>
</comment>
<sequence>MPASEAVHDERRAARAPGSGARRLVSDVATLATGAGTGALLTLLLLTLAPLAWGWQPLVVTSGSMGPLVRPGDVVLVQPDPDDVVVGSVVTFRGAHDGLVTHRVAEVTADGYVTRGDANPVTDSTVVHRDDLVGRVRALVPWVGLPAVAVRGGADASGRGTTGAAFVAQRPNGPQSLGTSSRFYRDAVVRSGPVSYWRLDETGGTTAADTMGVAPLTVGAGTGFSRSGALRSESNAAIKAPPYPELLQAGTVPAHDVAGSFTVLAWVRATSLPQNSLARVVTKRDPNGTTNYMLAFSSDGLSIRALTTTTTGSYEVAAPVPQDLEWHMLAATWDGTHLRVFVDGVVAGTVAGTGTPRTVTPPLTLSYGTSPLRGEIDEAAVWSRALSPAEILRLYRCATG</sequence>
<name>A0A7Y9JXT9_9CELL</name>
<evidence type="ECO:0000313" key="11">
    <source>
        <dbReference type="EMBL" id="NYD86226.1"/>
    </source>
</evidence>
<dbReference type="RefSeq" id="WP_140457891.1">
    <property type="nucleotide sequence ID" value="NZ_BAABFI010000001.1"/>
</dbReference>
<dbReference type="EC" id="3.4.21.89" evidence="7"/>
<dbReference type="SMART" id="SM00560">
    <property type="entry name" value="LamGL"/>
    <property type="match status" value="1"/>
</dbReference>
<evidence type="ECO:0000256" key="4">
    <source>
        <dbReference type="ARBA" id="ARBA00022989"/>
    </source>
</evidence>
<keyword evidence="2 8" id="KW-0812">Transmembrane</keyword>
<evidence type="ECO:0000256" key="7">
    <source>
        <dbReference type="NCBIfam" id="TIGR02228"/>
    </source>
</evidence>
<dbReference type="InterPro" id="IPR013320">
    <property type="entry name" value="ConA-like_dom_sf"/>
</dbReference>
<dbReference type="GO" id="GO:0006465">
    <property type="term" value="P:signal peptide processing"/>
    <property type="evidence" value="ECO:0007669"/>
    <property type="project" value="UniProtKB-UniRule"/>
</dbReference>
<dbReference type="SUPFAM" id="SSF51306">
    <property type="entry name" value="LexA/Signal peptidase"/>
    <property type="match status" value="1"/>
</dbReference>
<keyword evidence="5 8" id="KW-0472">Membrane</keyword>
<evidence type="ECO:0000256" key="8">
    <source>
        <dbReference type="SAM" id="Phobius"/>
    </source>
</evidence>
<accession>A0A7Y9JXT9</accession>
<dbReference type="CDD" id="cd06462">
    <property type="entry name" value="Peptidase_S24_S26"/>
    <property type="match status" value="1"/>
</dbReference>
<evidence type="ECO:0000313" key="13">
    <source>
        <dbReference type="Proteomes" id="UP000618382"/>
    </source>
</evidence>
<keyword evidence="3" id="KW-0732">Signal</keyword>
<keyword evidence="6" id="KW-1015">Disulfide bond</keyword>
<dbReference type="PANTHER" id="PTHR10806:SF6">
    <property type="entry name" value="SIGNAL PEPTIDASE COMPLEX CATALYTIC SUBUNIT SEC11"/>
    <property type="match status" value="1"/>
</dbReference>
<dbReference type="GO" id="GO:0016020">
    <property type="term" value="C:membrane"/>
    <property type="evidence" value="ECO:0007669"/>
    <property type="project" value="UniProtKB-SubCell"/>
</dbReference>
<dbReference type="Proteomes" id="UP000618382">
    <property type="component" value="Unassembled WGS sequence"/>
</dbReference>
<evidence type="ECO:0000256" key="6">
    <source>
        <dbReference type="ARBA" id="ARBA00023157"/>
    </source>
</evidence>
<dbReference type="EMBL" id="JACCBK010000001">
    <property type="protein sequence ID" value="NYD86226.1"/>
    <property type="molecule type" value="Genomic_DNA"/>
</dbReference>